<name>A0ABX0H5D6_9ACTN</name>
<keyword evidence="2" id="KW-1185">Reference proteome</keyword>
<evidence type="ECO:0000313" key="1">
    <source>
        <dbReference type="EMBL" id="NHC16638.1"/>
    </source>
</evidence>
<dbReference type="EMBL" id="JAANNP010000257">
    <property type="protein sequence ID" value="NHC16638.1"/>
    <property type="molecule type" value="Genomic_DNA"/>
</dbReference>
<comment type="caution">
    <text evidence="1">The sequence shown here is derived from an EMBL/GenBank/DDBJ whole genome shotgun (WGS) entry which is preliminary data.</text>
</comment>
<gene>
    <name evidence="1" type="ORF">G9H71_22925</name>
</gene>
<evidence type="ECO:0008006" key="3">
    <source>
        <dbReference type="Google" id="ProtNLM"/>
    </source>
</evidence>
<dbReference type="Gene3D" id="3.40.50.720">
    <property type="entry name" value="NAD(P)-binding Rossmann-like Domain"/>
    <property type="match status" value="1"/>
</dbReference>
<dbReference type="RefSeq" id="WP_166285037.1">
    <property type="nucleotide sequence ID" value="NZ_JAANNP010000257.1"/>
</dbReference>
<organism evidence="1 2">
    <name type="scientific">Motilibacter deserti</name>
    <dbReference type="NCBI Taxonomy" id="2714956"/>
    <lineage>
        <taxon>Bacteria</taxon>
        <taxon>Bacillati</taxon>
        <taxon>Actinomycetota</taxon>
        <taxon>Actinomycetes</taxon>
        <taxon>Motilibacterales</taxon>
        <taxon>Motilibacteraceae</taxon>
        <taxon>Motilibacter</taxon>
    </lineage>
</organism>
<sequence length="188" mass="19645">MLTVHAIALDDFGAEFGRCLADRFAVEVMSGDDAWAGSAAWPPARLRVVAGAHEALGLLELVDELSFGWRQAWLPVTRFAPGLRVGPLVVPGRSACFGCFRRLPPGPEEPQSGPSPLDSTVAAARAAVLAVPAVEAALTGNRLGQEAGWLRRDAPDGRATLLGPTTGVPGCPRCRPTAYQGQSPGAQL</sequence>
<dbReference type="Proteomes" id="UP000800981">
    <property type="component" value="Unassembled WGS sequence"/>
</dbReference>
<protein>
    <recommendedName>
        <fullName evidence="3">Bacteriocin biosynthesis cyclodehydratase domain-containing protein</fullName>
    </recommendedName>
</protein>
<reference evidence="1 2" key="1">
    <citation type="submission" date="2020-03" db="EMBL/GenBank/DDBJ databases">
        <title>Two novel Motilibacter sp.</title>
        <authorList>
            <person name="Liu S."/>
        </authorList>
    </citation>
    <scope>NUCLEOTIDE SEQUENCE [LARGE SCALE GENOMIC DNA]</scope>
    <source>
        <strain evidence="1 2">E257</strain>
    </source>
</reference>
<proteinExistence type="predicted"/>
<accession>A0ABX0H5D6</accession>
<evidence type="ECO:0000313" key="2">
    <source>
        <dbReference type="Proteomes" id="UP000800981"/>
    </source>
</evidence>